<keyword evidence="1" id="KW-1133">Transmembrane helix</keyword>
<dbReference type="EMBL" id="MHLO01000005">
    <property type="protein sequence ID" value="OGZ13288.1"/>
    <property type="molecule type" value="Genomic_DNA"/>
</dbReference>
<keyword evidence="1" id="KW-0812">Transmembrane</keyword>
<accession>A0A1G2DKE9</accession>
<organism evidence="2 3">
    <name type="scientific">Candidatus Lloydbacteria bacterium RIFCSPHIGHO2_02_FULL_54_17</name>
    <dbReference type="NCBI Taxonomy" id="1798664"/>
    <lineage>
        <taxon>Bacteria</taxon>
        <taxon>Candidatus Lloydiibacteriota</taxon>
    </lineage>
</organism>
<comment type="caution">
    <text evidence="2">The sequence shown here is derived from an EMBL/GenBank/DDBJ whole genome shotgun (WGS) entry which is preliminary data.</text>
</comment>
<dbReference type="SUPFAM" id="SSF54523">
    <property type="entry name" value="Pili subunits"/>
    <property type="match status" value="1"/>
</dbReference>
<keyword evidence="1" id="KW-0472">Membrane</keyword>
<sequence length="167" mass="18025">MYNVPLMSRRRRFLTQKGERGITLLEILVVTAIVLLLSSMALAAFGTFRARKTMDVTVEVVMTSFGRARLDTISSKDDQQYGVHLESDKAVYFIGPTYSSGAPTNIVYAVDPVLEIANVTLTGGGSEVLFNRLTGGTGQSGTFEIRLKGNTSIRTLITVNGTGAVTL</sequence>
<dbReference type="AlphaFoldDB" id="A0A1G2DKE9"/>
<dbReference type="Pfam" id="PF07963">
    <property type="entry name" value="N_methyl"/>
    <property type="match status" value="1"/>
</dbReference>
<protein>
    <recommendedName>
        <fullName evidence="4">General secretion pathway GspH domain-containing protein</fullName>
    </recommendedName>
</protein>
<proteinExistence type="predicted"/>
<dbReference type="InterPro" id="IPR045584">
    <property type="entry name" value="Pilin-like"/>
</dbReference>
<dbReference type="STRING" id="1798664.A3C93_00015"/>
<reference evidence="2 3" key="1">
    <citation type="journal article" date="2016" name="Nat. Commun.">
        <title>Thousands of microbial genomes shed light on interconnected biogeochemical processes in an aquifer system.</title>
        <authorList>
            <person name="Anantharaman K."/>
            <person name="Brown C.T."/>
            <person name="Hug L.A."/>
            <person name="Sharon I."/>
            <person name="Castelle C.J."/>
            <person name="Probst A.J."/>
            <person name="Thomas B.C."/>
            <person name="Singh A."/>
            <person name="Wilkins M.J."/>
            <person name="Karaoz U."/>
            <person name="Brodie E.L."/>
            <person name="Williams K.H."/>
            <person name="Hubbard S.S."/>
            <person name="Banfield J.F."/>
        </authorList>
    </citation>
    <scope>NUCLEOTIDE SEQUENCE [LARGE SCALE GENOMIC DNA]</scope>
</reference>
<dbReference type="PROSITE" id="PS00409">
    <property type="entry name" value="PROKAR_NTER_METHYL"/>
    <property type="match status" value="1"/>
</dbReference>
<evidence type="ECO:0000256" key="1">
    <source>
        <dbReference type="SAM" id="Phobius"/>
    </source>
</evidence>
<name>A0A1G2DKE9_9BACT</name>
<dbReference type="InterPro" id="IPR012902">
    <property type="entry name" value="N_methyl_site"/>
</dbReference>
<dbReference type="Proteomes" id="UP000178636">
    <property type="component" value="Unassembled WGS sequence"/>
</dbReference>
<evidence type="ECO:0000313" key="2">
    <source>
        <dbReference type="EMBL" id="OGZ13288.1"/>
    </source>
</evidence>
<feature type="transmembrane region" description="Helical" evidence="1">
    <location>
        <begin position="21"/>
        <end position="45"/>
    </location>
</feature>
<evidence type="ECO:0008006" key="4">
    <source>
        <dbReference type="Google" id="ProtNLM"/>
    </source>
</evidence>
<evidence type="ECO:0000313" key="3">
    <source>
        <dbReference type="Proteomes" id="UP000178636"/>
    </source>
</evidence>
<gene>
    <name evidence="2" type="ORF">A3C93_00015</name>
</gene>